<sequence>MRIFLSLLLMALLSGCGSDSEVKEQPKPPIDDSGEFVYSGPAAETADIQKFKIAVWDNLVGNDKCGACHNEQGQSPQFARRDDINLAYGAINGLINLTSPKDSLLVTKVAGGHNCWQQSDSVCADILTTWISEWAQTDNTATTIDFDDPILKVPGSSKSFPASSALFSTYVHPILQQNCANCHSSSAAFPVAPYFAEANADAAYQVAQAKIDLNQPELSRFVLRLGSEFHNCWSDCESDAALMQEAITQMADAIPTNQVDDALVLSKALKLTEGIVANNGNRFEQHIIAKWEFKSGQGFTAYDTSGVEPAANLTFNGDVSWVGGWGIKLNGGRAQASTSASAKLHKMLTATGEFSLEAWLVPDNVTQEGPARIISYSGGDDRRNFTLGQTLYNYDFLLRDNTTSSNGEPMLSTPNNDEVLQATLQHVVLTFDPVNGKRIYVNGNLISQQEDNQGVLSNWDASFAFVVGSETSSNFKWRGQVRMMALHNRAITPEQIAQNYDVGVGEKFFLLFSVSELIDLPRSYIIAEVSQFDSYSYLFKEPFFLSLDSNVSPQAIALEGIRIGINGKESPLGQSFANLKTTLGSNYSSQIGQPLSRLGSLIPLEQGPNNDEFFLSFDVLGEHQFARVPGELPPFPIEFPAELSSDIGIKAFSEINFSMAQMTGVSTKLAEIAQTYEQLKQQLPTVNTLDGFVAANQMAISQLAIKYCSAFIDDPVLRSNAFADFDFNTTPDVAFTPERTLQFSSGLSHYLLGQELASAPQYDSMQQELNALIQRLNRCPQDCDAARTLIIAKASCSAIVGSAATIIK</sequence>
<organism evidence="1 2">
    <name type="scientific">Pseudoalteromonas spongiae</name>
    <dbReference type="NCBI Taxonomy" id="298657"/>
    <lineage>
        <taxon>Bacteria</taxon>
        <taxon>Pseudomonadati</taxon>
        <taxon>Pseudomonadota</taxon>
        <taxon>Gammaproteobacteria</taxon>
        <taxon>Alteromonadales</taxon>
        <taxon>Pseudoalteromonadaceae</taxon>
        <taxon>Pseudoalteromonas</taxon>
    </lineage>
</organism>
<name>A0ABU8EUT8_9GAMM</name>
<keyword evidence="2" id="KW-1185">Reference proteome</keyword>
<dbReference type="Proteomes" id="UP001382455">
    <property type="component" value="Unassembled WGS sequence"/>
</dbReference>
<dbReference type="Pfam" id="PF13385">
    <property type="entry name" value="Laminin_G_3"/>
    <property type="match status" value="1"/>
</dbReference>
<gene>
    <name evidence="1" type="ORF">WAE96_10010</name>
</gene>
<evidence type="ECO:0000313" key="1">
    <source>
        <dbReference type="EMBL" id="MEI4550001.1"/>
    </source>
</evidence>
<protein>
    <submittedName>
        <fullName evidence="1">LamG domain-containing protein</fullName>
    </submittedName>
</protein>
<reference evidence="1 2" key="1">
    <citation type="submission" date="2023-12" db="EMBL/GenBank/DDBJ databases">
        <title>Friends and Foes: Symbiotic and Algicidal bacterial influence on Karenia brevis blooms.</title>
        <authorList>
            <person name="Fei C."/>
            <person name="Mohamed A.R."/>
            <person name="Booker A."/>
            <person name="Arshad M."/>
            <person name="Klass S."/>
            <person name="Ahn S."/>
            <person name="Gilbert P.M."/>
            <person name="Heil C.A."/>
            <person name="Martinez J.M."/>
            <person name="Amin S.A."/>
        </authorList>
    </citation>
    <scope>NUCLEOTIDE SEQUENCE [LARGE SCALE GENOMIC DNA]</scope>
    <source>
        <strain evidence="1 2">CE15</strain>
    </source>
</reference>
<dbReference type="Gene3D" id="2.60.120.200">
    <property type="match status" value="1"/>
</dbReference>
<proteinExistence type="predicted"/>
<dbReference type="RefSeq" id="WP_336435351.1">
    <property type="nucleotide sequence ID" value="NZ_JBAWKS010000001.1"/>
</dbReference>
<dbReference type="PROSITE" id="PS51257">
    <property type="entry name" value="PROKAR_LIPOPROTEIN"/>
    <property type="match status" value="1"/>
</dbReference>
<comment type="caution">
    <text evidence="1">The sequence shown here is derived from an EMBL/GenBank/DDBJ whole genome shotgun (WGS) entry which is preliminary data.</text>
</comment>
<accession>A0ABU8EUT8</accession>
<dbReference type="InterPro" id="IPR013320">
    <property type="entry name" value="ConA-like_dom_sf"/>
</dbReference>
<evidence type="ECO:0000313" key="2">
    <source>
        <dbReference type="Proteomes" id="UP001382455"/>
    </source>
</evidence>
<dbReference type="SUPFAM" id="SSF49899">
    <property type="entry name" value="Concanavalin A-like lectins/glucanases"/>
    <property type="match status" value="1"/>
</dbReference>
<dbReference type="EMBL" id="JBAWKS010000001">
    <property type="protein sequence ID" value="MEI4550001.1"/>
    <property type="molecule type" value="Genomic_DNA"/>
</dbReference>